<evidence type="ECO:0000313" key="12">
    <source>
        <dbReference type="Proteomes" id="UP000029981"/>
    </source>
</evidence>
<keyword evidence="6 9" id="KW-0472">Membrane</keyword>
<dbReference type="Gene3D" id="1.25.40.20">
    <property type="entry name" value="Ankyrin repeat-containing domain"/>
    <property type="match status" value="2"/>
</dbReference>
<dbReference type="Proteomes" id="UP000029981">
    <property type="component" value="Chromosome 3"/>
</dbReference>
<dbReference type="GO" id="GO:0016020">
    <property type="term" value="C:membrane"/>
    <property type="evidence" value="ECO:0007669"/>
    <property type="project" value="UniProtKB-SubCell"/>
</dbReference>
<dbReference type="SUPFAM" id="SSF48403">
    <property type="entry name" value="Ankyrin repeat"/>
    <property type="match status" value="1"/>
</dbReference>
<feature type="region of interest" description="Disordered" evidence="8">
    <location>
        <begin position="246"/>
        <end position="270"/>
    </location>
</feature>
<dbReference type="InterPro" id="IPR002110">
    <property type="entry name" value="Ankyrin_rpt"/>
</dbReference>
<evidence type="ECO:0000256" key="9">
    <source>
        <dbReference type="SAM" id="Phobius"/>
    </source>
</evidence>
<proteinExistence type="predicted"/>
<dbReference type="KEGG" id="csv:101203970"/>
<feature type="compositionally biased region" description="Basic residues" evidence="8">
    <location>
        <begin position="259"/>
        <end position="270"/>
    </location>
</feature>
<gene>
    <name evidence="11" type="ORF">Csa_3G846590</name>
</gene>
<keyword evidence="2 9" id="KW-0812">Transmembrane</keyword>
<dbReference type="OMA" id="IENKMGY"/>
<feature type="repeat" description="ANK" evidence="7">
    <location>
        <begin position="129"/>
        <end position="151"/>
    </location>
</feature>
<evidence type="ECO:0000256" key="8">
    <source>
        <dbReference type="SAM" id="MobiDB-lite"/>
    </source>
</evidence>
<comment type="subcellular location">
    <subcellularLocation>
        <location evidence="1">Membrane</location>
        <topology evidence="1">Multi-pass membrane protein</topology>
    </subcellularLocation>
</comment>
<dbReference type="SMART" id="SM00248">
    <property type="entry name" value="ANK"/>
    <property type="match status" value="5"/>
</dbReference>
<dbReference type="InterPro" id="IPR036770">
    <property type="entry name" value="Ankyrin_rpt-contain_sf"/>
</dbReference>
<dbReference type="EMBL" id="CM002924">
    <property type="protein sequence ID" value="KGN59794.1"/>
    <property type="molecule type" value="Genomic_DNA"/>
</dbReference>
<feature type="transmembrane region" description="Helical" evidence="9">
    <location>
        <begin position="451"/>
        <end position="472"/>
    </location>
</feature>
<feature type="transmembrane region" description="Helical" evidence="9">
    <location>
        <begin position="413"/>
        <end position="431"/>
    </location>
</feature>
<evidence type="ECO:0000256" key="4">
    <source>
        <dbReference type="ARBA" id="ARBA00022989"/>
    </source>
</evidence>
<accession>A0A0A0LFQ3</accession>
<keyword evidence="3" id="KW-0677">Repeat</keyword>
<feature type="transmembrane region" description="Helical" evidence="9">
    <location>
        <begin position="381"/>
        <end position="401"/>
    </location>
</feature>
<dbReference type="PROSITE" id="PS50297">
    <property type="entry name" value="ANK_REP_REGION"/>
    <property type="match status" value="2"/>
</dbReference>
<reference evidence="11 12" key="1">
    <citation type="journal article" date="2009" name="Nat. Genet.">
        <title>The genome of the cucumber, Cucumis sativus L.</title>
        <authorList>
            <person name="Huang S."/>
            <person name="Li R."/>
            <person name="Zhang Z."/>
            <person name="Li L."/>
            <person name="Gu X."/>
            <person name="Fan W."/>
            <person name="Lucas W.J."/>
            <person name="Wang X."/>
            <person name="Xie B."/>
            <person name="Ni P."/>
            <person name="Ren Y."/>
            <person name="Zhu H."/>
            <person name="Li J."/>
            <person name="Lin K."/>
            <person name="Jin W."/>
            <person name="Fei Z."/>
            <person name="Li G."/>
            <person name="Staub J."/>
            <person name="Kilian A."/>
            <person name="van der Vossen E.A."/>
            <person name="Wu Y."/>
            <person name="Guo J."/>
            <person name="He J."/>
            <person name="Jia Z."/>
            <person name="Ren Y."/>
            <person name="Tian G."/>
            <person name="Lu Y."/>
            <person name="Ruan J."/>
            <person name="Qian W."/>
            <person name="Wang M."/>
            <person name="Huang Q."/>
            <person name="Li B."/>
            <person name="Xuan Z."/>
            <person name="Cao J."/>
            <person name="Asan"/>
            <person name="Wu Z."/>
            <person name="Zhang J."/>
            <person name="Cai Q."/>
            <person name="Bai Y."/>
            <person name="Zhao B."/>
            <person name="Han Y."/>
            <person name="Li Y."/>
            <person name="Li X."/>
            <person name="Wang S."/>
            <person name="Shi Q."/>
            <person name="Liu S."/>
            <person name="Cho W.K."/>
            <person name="Kim J.Y."/>
            <person name="Xu Y."/>
            <person name="Heller-Uszynska K."/>
            <person name="Miao H."/>
            <person name="Cheng Z."/>
            <person name="Zhang S."/>
            <person name="Wu J."/>
            <person name="Yang Y."/>
            <person name="Kang H."/>
            <person name="Li M."/>
            <person name="Liang H."/>
            <person name="Ren X."/>
            <person name="Shi Z."/>
            <person name="Wen M."/>
            <person name="Jian M."/>
            <person name="Yang H."/>
            <person name="Zhang G."/>
            <person name="Yang Z."/>
            <person name="Chen R."/>
            <person name="Liu S."/>
            <person name="Li J."/>
            <person name="Ma L."/>
            <person name="Liu H."/>
            <person name="Zhou Y."/>
            <person name="Zhao J."/>
            <person name="Fang X."/>
            <person name="Li G."/>
            <person name="Fang L."/>
            <person name="Li Y."/>
            <person name="Liu D."/>
            <person name="Zheng H."/>
            <person name="Zhang Y."/>
            <person name="Qin N."/>
            <person name="Li Z."/>
            <person name="Yang G."/>
            <person name="Yang S."/>
            <person name="Bolund L."/>
            <person name="Kristiansen K."/>
            <person name="Zheng H."/>
            <person name="Li S."/>
            <person name="Zhang X."/>
            <person name="Yang H."/>
            <person name="Wang J."/>
            <person name="Sun R."/>
            <person name="Zhang B."/>
            <person name="Jiang S."/>
            <person name="Wang J."/>
            <person name="Du Y."/>
            <person name="Li S."/>
        </authorList>
    </citation>
    <scope>NUCLEOTIDE SEQUENCE [LARGE SCALE GENOMIC DNA]</scope>
    <source>
        <strain evidence="12">cv. 9930</strain>
    </source>
</reference>
<dbReference type="InterPro" id="IPR026961">
    <property type="entry name" value="PGG_dom"/>
</dbReference>
<dbReference type="PANTHER" id="PTHR24186">
    <property type="entry name" value="PROTEIN PHOSPHATASE 1 REGULATORY SUBUNIT"/>
    <property type="match status" value="1"/>
</dbReference>
<feature type="domain" description="PGG" evidence="10">
    <location>
        <begin position="289"/>
        <end position="346"/>
    </location>
</feature>
<keyword evidence="4 9" id="KW-1133">Transmembrane helix</keyword>
<dbReference type="Pfam" id="PF12796">
    <property type="entry name" value="Ank_2"/>
    <property type="match status" value="2"/>
</dbReference>
<evidence type="ECO:0000256" key="1">
    <source>
        <dbReference type="ARBA" id="ARBA00004141"/>
    </source>
</evidence>
<reference evidence="11 12" key="2">
    <citation type="journal article" date="2009" name="PLoS ONE">
        <title>An integrated genetic and cytogenetic map of the cucumber genome.</title>
        <authorList>
            <person name="Ren Y."/>
            <person name="Zhang Z."/>
            <person name="Liu J."/>
            <person name="Staub J.E."/>
            <person name="Han Y."/>
            <person name="Cheng Z."/>
            <person name="Li X."/>
            <person name="Lu J."/>
            <person name="Miao H."/>
            <person name="Kang H."/>
            <person name="Xie B."/>
            <person name="Gu X."/>
            <person name="Wang X."/>
            <person name="Du Y."/>
            <person name="Jin W."/>
            <person name="Huang S."/>
        </authorList>
    </citation>
    <scope>NUCLEOTIDE SEQUENCE [LARGE SCALE GENOMIC DNA]</scope>
    <source>
        <strain evidence="12">cv. 9930</strain>
    </source>
</reference>
<dbReference type="PANTHER" id="PTHR24186:SF37">
    <property type="entry name" value="PGG DOMAIN-CONTAINING PROTEIN"/>
    <property type="match status" value="1"/>
</dbReference>
<dbReference type="eggNOG" id="KOG0504">
    <property type="taxonomic scope" value="Eukaryota"/>
</dbReference>
<dbReference type="PROSITE" id="PS50088">
    <property type="entry name" value="ANK_REPEAT"/>
    <property type="match status" value="2"/>
</dbReference>
<dbReference type="STRING" id="3659.A0A0A0LFQ3"/>
<dbReference type="OrthoDB" id="1585477at2759"/>
<organism evidence="11 12">
    <name type="scientific">Cucumis sativus</name>
    <name type="common">Cucumber</name>
    <dbReference type="NCBI Taxonomy" id="3659"/>
    <lineage>
        <taxon>Eukaryota</taxon>
        <taxon>Viridiplantae</taxon>
        <taxon>Streptophyta</taxon>
        <taxon>Embryophyta</taxon>
        <taxon>Tracheophyta</taxon>
        <taxon>Spermatophyta</taxon>
        <taxon>Magnoliopsida</taxon>
        <taxon>eudicotyledons</taxon>
        <taxon>Gunneridae</taxon>
        <taxon>Pentapetalae</taxon>
        <taxon>rosids</taxon>
        <taxon>fabids</taxon>
        <taxon>Cucurbitales</taxon>
        <taxon>Cucurbitaceae</taxon>
        <taxon>Benincaseae</taxon>
        <taxon>Cucumis</taxon>
    </lineage>
</organism>
<evidence type="ECO:0000256" key="7">
    <source>
        <dbReference type="PROSITE-ProRule" id="PRU00023"/>
    </source>
</evidence>
<evidence type="ECO:0000259" key="10">
    <source>
        <dbReference type="Pfam" id="PF13962"/>
    </source>
</evidence>
<evidence type="ECO:0000256" key="2">
    <source>
        <dbReference type="ARBA" id="ARBA00022692"/>
    </source>
</evidence>
<evidence type="ECO:0000256" key="3">
    <source>
        <dbReference type="ARBA" id="ARBA00022737"/>
    </source>
</evidence>
<evidence type="ECO:0000313" key="11">
    <source>
        <dbReference type="EMBL" id="KGN59794.1"/>
    </source>
</evidence>
<feature type="repeat" description="ANK" evidence="7">
    <location>
        <begin position="94"/>
        <end position="115"/>
    </location>
</feature>
<sequence>MEVENNEQEIRIAMSCLQENIRKLYVAAEKGCIESLKTLIEEDPCIIQKVVISSSNNNENRHPLLHLSISNGHLEFTRLLIHYEPQLAAEVDLLQRTPLHLASKLGETEIVEALLLEKNMNSYFVYDSDGLIPLHYAVLSGQTDIMQKLIKARPRSLWMKLKNNGQTVLHLCVESNHLEGMKFLIETYVNDDEDFLNTIDDNGNTILDLSMMLGQRKMVGYLLSALEVKTETSIITNLEASDDTHESLELQKLSNTRNPRGKKSRKHGLKNTSKLRWRAWRMNLKYKGDWFQEVQGTMMLVATVIATVTFQAGLNPPGGVWQQDTPFNSSSYFNNDPYYRPFNSSSYFSYYPYDSPRIPLGNIFPAGTAIMMYFKPYRYSYYMQVNTISFLASISVILLIVGRFPLKNKICSWLLALAMCVAVVTLGNGYFSGVAMVNYSGMNDSLSAFNSLYFLAISCLGLVRVTGVWHILSFKLWIVKTLFSTFISKLKFYCSKRTTP</sequence>
<reference evidence="11 12" key="3">
    <citation type="journal article" date="2010" name="BMC Genomics">
        <title>Transcriptome sequencing and comparative analysis of cucumber flowers with different sex types.</title>
        <authorList>
            <person name="Guo S."/>
            <person name="Zheng Y."/>
            <person name="Joung J.G."/>
            <person name="Liu S."/>
            <person name="Zhang Z."/>
            <person name="Crasta O.R."/>
            <person name="Sobral B.W."/>
            <person name="Xu Y."/>
            <person name="Huang S."/>
            <person name="Fei Z."/>
        </authorList>
    </citation>
    <scope>NUCLEOTIDE SEQUENCE [LARGE SCALE GENOMIC DNA]</scope>
    <source>
        <strain evidence="12">cv. 9930</strain>
    </source>
</reference>
<name>A0A0A0LFQ3_CUCSA</name>
<reference evidence="11 12" key="4">
    <citation type="journal article" date="2011" name="BMC Genomics">
        <title>RNA-Seq improves annotation of protein-coding genes in the cucumber genome.</title>
        <authorList>
            <person name="Li Z."/>
            <person name="Zhang Z."/>
            <person name="Yan P."/>
            <person name="Huang S."/>
            <person name="Fei Z."/>
            <person name="Lin K."/>
        </authorList>
    </citation>
    <scope>NUCLEOTIDE SEQUENCE [LARGE SCALE GENOMIC DNA]</scope>
    <source>
        <strain evidence="12">cv. 9930</strain>
    </source>
</reference>
<dbReference type="Pfam" id="PF13962">
    <property type="entry name" value="PGG"/>
    <property type="match status" value="1"/>
</dbReference>
<keyword evidence="12" id="KW-1185">Reference proteome</keyword>
<protein>
    <recommendedName>
        <fullName evidence="10">PGG domain-containing protein</fullName>
    </recommendedName>
</protein>
<keyword evidence="5 7" id="KW-0040">ANK repeat</keyword>
<dbReference type="AlphaFoldDB" id="A0A0A0LFQ3"/>
<evidence type="ECO:0000256" key="5">
    <source>
        <dbReference type="ARBA" id="ARBA00023043"/>
    </source>
</evidence>
<dbReference type="Gramene" id="KGN59794">
    <property type="protein sequence ID" value="KGN59794"/>
    <property type="gene ID" value="Csa_3G846590"/>
</dbReference>
<evidence type="ECO:0000256" key="6">
    <source>
        <dbReference type="ARBA" id="ARBA00023136"/>
    </source>
</evidence>